<comment type="catalytic activity">
    <reaction evidence="1">
        <text>Hydrolyzes the link between N-acetylmuramoyl residues and L-amino acid residues in certain cell-wall glycopeptides.</text>
        <dbReference type="EC" id="3.5.1.28"/>
    </reaction>
</comment>
<evidence type="ECO:0000256" key="2">
    <source>
        <dbReference type="ARBA" id="ARBA00001947"/>
    </source>
</evidence>
<evidence type="ECO:0000256" key="11">
    <source>
        <dbReference type="ARBA" id="ARBA00039257"/>
    </source>
</evidence>
<evidence type="ECO:0000259" key="13">
    <source>
        <dbReference type="SMART" id="SM00644"/>
    </source>
</evidence>
<dbReference type="GO" id="GO:0071555">
    <property type="term" value="P:cell wall organization"/>
    <property type="evidence" value="ECO:0007669"/>
    <property type="project" value="UniProtKB-KW"/>
</dbReference>
<dbReference type="InterPro" id="IPR002502">
    <property type="entry name" value="Amidase_domain"/>
</dbReference>
<organism evidence="14 15">
    <name type="scientific">Caballeronia mineralivorans PML1(12)</name>
    <dbReference type="NCBI Taxonomy" id="908627"/>
    <lineage>
        <taxon>Bacteria</taxon>
        <taxon>Pseudomonadati</taxon>
        <taxon>Pseudomonadota</taxon>
        <taxon>Betaproteobacteria</taxon>
        <taxon>Burkholderiales</taxon>
        <taxon>Burkholderiaceae</taxon>
        <taxon>Caballeronia</taxon>
    </lineage>
</organism>
<dbReference type="PANTHER" id="PTHR30417">
    <property type="entry name" value="N-ACETYLMURAMOYL-L-ALANINE AMIDASE AMID"/>
    <property type="match status" value="1"/>
</dbReference>
<dbReference type="NCBIfam" id="NF008758">
    <property type="entry name" value="PRK11789.1"/>
    <property type="match status" value="1"/>
</dbReference>
<dbReference type="OrthoDB" id="9794842at2"/>
<protein>
    <recommendedName>
        <fullName evidence="11">1,6-anhydro-N-acetylmuramyl-L-alanine amidase AmpD</fullName>
        <ecNumber evidence="5">3.5.1.28</ecNumber>
    </recommendedName>
    <alternativeName>
        <fullName evidence="12">N-acetylmuramoyl-L-alanine amidase</fullName>
    </alternativeName>
</protein>
<accession>A0A0J1D4F2</accession>
<keyword evidence="8" id="KW-0378">Hydrolase</keyword>
<comment type="similarity">
    <text evidence="4">Belongs to the N-acetylmuramoyl-L-alanine amidase 2 family.</text>
</comment>
<dbReference type="Pfam" id="PF01510">
    <property type="entry name" value="Amidase_2"/>
    <property type="match status" value="1"/>
</dbReference>
<proteinExistence type="inferred from homology"/>
<dbReference type="Proteomes" id="UP000035963">
    <property type="component" value="Unassembled WGS sequence"/>
</dbReference>
<keyword evidence="7" id="KW-0479">Metal-binding</keyword>
<feature type="domain" description="N-acetylmuramoyl-L-alanine amidase" evidence="13">
    <location>
        <begin position="21"/>
        <end position="169"/>
    </location>
</feature>
<dbReference type="GO" id="GO:0046872">
    <property type="term" value="F:metal ion binding"/>
    <property type="evidence" value="ECO:0007669"/>
    <property type="project" value="UniProtKB-KW"/>
</dbReference>
<dbReference type="AlphaFoldDB" id="A0A0J1D4F2"/>
<dbReference type="PATRIC" id="fig|908627.4.peg.819"/>
<dbReference type="RefSeq" id="WP_047845263.1">
    <property type="nucleotide sequence ID" value="NZ_AEJF01000023.1"/>
</dbReference>
<evidence type="ECO:0000256" key="9">
    <source>
        <dbReference type="ARBA" id="ARBA00022833"/>
    </source>
</evidence>
<keyword evidence="15" id="KW-1185">Reference proteome</keyword>
<evidence type="ECO:0000256" key="5">
    <source>
        <dbReference type="ARBA" id="ARBA00011901"/>
    </source>
</evidence>
<dbReference type="EMBL" id="AEJF01000023">
    <property type="protein sequence ID" value="KLU27582.1"/>
    <property type="molecule type" value="Genomic_DNA"/>
</dbReference>
<dbReference type="PANTHER" id="PTHR30417:SF4">
    <property type="entry name" value="1,6-ANHYDRO-N-ACETYLMURAMYL-L-ALANINE AMIDASE AMPD"/>
    <property type="match status" value="1"/>
</dbReference>
<evidence type="ECO:0000256" key="3">
    <source>
        <dbReference type="ARBA" id="ARBA00004496"/>
    </source>
</evidence>
<dbReference type="EC" id="3.5.1.28" evidence="5"/>
<evidence type="ECO:0000256" key="6">
    <source>
        <dbReference type="ARBA" id="ARBA00022490"/>
    </source>
</evidence>
<evidence type="ECO:0000256" key="10">
    <source>
        <dbReference type="ARBA" id="ARBA00023316"/>
    </source>
</evidence>
<dbReference type="GO" id="GO:0008745">
    <property type="term" value="F:N-acetylmuramoyl-L-alanine amidase activity"/>
    <property type="evidence" value="ECO:0007669"/>
    <property type="project" value="UniProtKB-EC"/>
</dbReference>
<evidence type="ECO:0000313" key="14">
    <source>
        <dbReference type="EMBL" id="KLU27582.1"/>
    </source>
</evidence>
<comment type="subcellular location">
    <subcellularLocation>
        <location evidence="3">Cytoplasm</location>
    </subcellularLocation>
</comment>
<evidence type="ECO:0000256" key="4">
    <source>
        <dbReference type="ARBA" id="ARBA00007553"/>
    </source>
</evidence>
<dbReference type="GO" id="GO:0009254">
    <property type="term" value="P:peptidoglycan turnover"/>
    <property type="evidence" value="ECO:0007669"/>
    <property type="project" value="TreeGrafter"/>
</dbReference>
<dbReference type="SUPFAM" id="SSF55846">
    <property type="entry name" value="N-acetylmuramoyl-L-alanine amidase-like"/>
    <property type="match status" value="1"/>
</dbReference>
<evidence type="ECO:0000313" key="15">
    <source>
        <dbReference type="Proteomes" id="UP000035963"/>
    </source>
</evidence>
<keyword evidence="9" id="KW-0862">Zinc</keyword>
<evidence type="ECO:0000256" key="12">
    <source>
        <dbReference type="ARBA" id="ARBA00042615"/>
    </source>
</evidence>
<dbReference type="GO" id="GO:0005737">
    <property type="term" value="C:cytoplasm"/>
    <property type="evidence" value="ECO:0007669"/>
    <property type="project" value="UniProtKB-SubCell"/>
</dbReference>
<dbReference type="GO" id="GO:0009253">
    <property type="term" value="P:peptidoglycan catabolic process"/>
    <property type="evidence" value="ECO:0007669"/>
    <property type="project" value="InterPro"/>
</dbReference>
<keyword evidence="10" id="KW-0961">Cell wall biogenesis/degradation</keyword>
<name>A0A0J1D4F2_9BURK</name>
<reference evidence="14 15" key="1">
    <citation type="journal article" date="2015" name="Genome Announc.">
        <title>Draft Genome Sequence of Burkholderia sp. Strain PML1(12), an Ectomycorrhizosphere-Inhabiting Bacterium with Effective Mineral-Weathering Ability.</title>
        <authorList>
            <person name="Uroz S."/>
            <person name="Oger P."/>
        </authorList>
    </citation>
    <scope>NUCLEOTIDE SEQUENCE [LARGE SCALE GENOMIC DNA]</scope>
    <source>
        <strain evidence="15">PML1(12)</strain>
    </source>
</reference>
<dbReference type="CDD" id="cd06583">
    <property type="entry name" value="PGRP"/>
    <property type="match status" value="1"/>
</dbReference>
<evidence type="ECO:0000256" key="7">
    <source>
        <dbReference type="ARBA" id="ARBA00022723"/>
    </source>
</evidence>
<dbReference type="SMART" id="SM00644">
    <property type="entry name" value="Ami_2"/>
    <property type="match status" value="1"/>
</dbReference>
<comment type="cofactor">
    <cofactor evidence="2">
        <name>Zn(2+)</name>
        <dbReference type="ChEBI" id="CHEBI:29105"/>
    </cofactor>
</comment>
<dbReference type="InterPro" id="IPR036505">
    <property type="entry name" value="Amidase/PGRP_sf"/>
</dbReference>
<keyword evidence="6" id="KW-0963">Cytoplasm</keyword>
<sequence>MSVAGPVDAGGWYTAAHRVPSPNFEARPGGIEPTLVVVHNISLPPDEFGGSAIAEFFQNRLDHDAHPYYDRLRGMRVSSHFVIYRDGRIEQYVSCNERAWHAGVSSFLGRERCNDFSVGIELEGSDRCAFEDAQYASLNDVVQALTRRYPIEALAGHSDIAPGRKTDPGPYFEWPRLQRDTQLPLQYFPYLGDV</sequence>
<dbReference type="Gene3D" id="3.40.80.10">
    <property type="entry name" value="Peptidoglycan recognition protein-like"/>
    <property type="match status" value="1"/>
</dbReference>
<gene>
    <name evidence="14" type="ORF">EOS_03670</name>
</gene>
<dbReference type="InterPro" id="IPR051206">
    <property type="entry name" value="NAMLAA_amidase_2"/>
</dbReference>
<evidence type="ECO:0000256" key="1">
    <source>
        <dbReference type="ARBA" id="ARBA00001561"/>
    </source>
</evidence>
<comment type="caution">
    <text evidence="14">The sequence shown here is derived from an EMBL/GenBank/DDBJ whole genome shotgun (WGS) entry which is preliminary data.</text>
</comment>
<evidence type="ECO:0000256" key="8">
    <source>
        <dbReference type="ARBA" id="ARBA00022801"/>
    </source>
</evidence>